<dbReference type="InterPro" id="IPR014729">
    <property type="entry name" value="Rossmann-like_a/b/a_fold"/>
</dbReference>
<feature type="domain" description="DUF218" evidence="1">
    <location>
        <begin position="38"/>
        <end position="168"/>
    </location>
</feature>
<dbReference type="InterPro" id="IPR003848">
    <property type="entry name" value="DUF218"/>
</dbReference>
<dbReference type="GeneID" id="42980841"/>
<dbReference type="KEGG" id="lbt:AYR52_00375"/>
<proteinExistence type="predicted"/>
<gene>
    <name evidence="2" type="ORF">AYR53_01140</name>
</gene>
<dbReference type="CDD" id="cd06259">
    <property type="entry name" value="YdcF-like"/>
    <property type="match status" value="1"/>
</dbReference>
<dbReference type="Proteomes" id="UP000078582">
    <property type="component" value="Chromosome"/>
</dbReference>
<dbReference type="EMBL" id="CP014873">
    <property type="protein sequence ID" value="ANK61486.1"/>
    <property type="molecule type" value="Genomic_DNA"/>
</dbReference>
<dbReference type="OrthoDB" id="9782395at2"/>
<protein>
    <recommendedName>
        <fullName evidence="1">DUF218 domain-containing protein</fullName>
    </recommendedName>
</protein>
<evidence type="ECO:0000313" key="2">
    <source>
        <dbReference type="EMBL" id="ANK61486.1"/>
    </source>
</evidence>
<sequence length="192" mass="21859">MMRRKTFWGSFLAGILIVTSIPVFAYPKARKNRHQRSDVILIPGHPATAHGRETPTLRVVLDQAVQLYRQGLASYVLVSGGAIHNQFVEADVMAQGLIARGIPQAAIIRERQASNTAENFSFSLKLLRQFQLQRCLIVTVPWHNRKASFYANKYGIKHTLSPAPYPKEMTYQDRLRHFGQTYAKMLWQIPLA</sequence>
<dbReference type="InterPro" id="IPR051599">
    <property type="entry name" value="Cell_Envelope_Assoc"/>
</dbReference>
<dbReference type="GO" id="GO:0005886">
    <property type="term" value="C:plasma membrane"/>
    <property type="evidence" value="ECO:0007669"/>
    <property type="project" value="TreeGrafter"/>
</dbReference>
<accession>A0A192H0J8</accession>
<dbReference type="AlphaFoldDB" id="A0A192H0J8"/>
<reference evidence="2 3" key="1">
    <citation type="submission" date="2016-03" db="EMBL/GenBank/DDBJ databases">
        <title>Pediococcus and Lactobacillus from brewery environment - whole genome sequencing and assembly.</title>
        <authorList>
            <person name="Behr J."/>
            <person name="Geissler A.J."/>
            <person name="Vogel R.F."/>
        </authorList>
    </citation>
    <scope>NUCLEOTIDE SEQUENCE [LARGE SCALE GENOMIC DNA]</scope>
    <source>
        <strain evidence="2 3">TMW 1.1989</strain>
    </source>
</reference>
<dbReference type="Gene3D" id="3.40.50.620">
    <property type="entry name" value="HUPs"/>
    <property type="match status" value="1"/>
</dbReference>
<dbReference type="PANTHER" id="PTHR30336:SF20">
    <property type="entry name" value="DUF218 DOMAIN-CONTAINING PROTEIN"/>
    <property type="match status" value="1"/>
</dbReference>
<dbReference type="PANTHER" id="PTHR30336">
    <property type="entry name" value="INNER MEMBRANE PROTEIN, PROBABLE PERMEASE"/>
    <property type="match status" value="1"/>
</dbReference>
<dbReference type="Pfam" id="PF02698">
    <property type="entry name" value="DUF218"/>
    <property type="match status" value="1"/>
</dbReference>
<dbReference type="RefSeq" id="WP_068222294.1">
    <property type="nucleotide sequence ID" value="NZ_CP014623.1"/>
</dbReference>
<evidence type="ECO:0000313" key="3">
    <source>
        <dbReference type="Proteomes" id="UP000078582"/>
    </source>
</evidence>
<dbReference type="STRING" id="375175.AYR53_01140"/>
<keyword evidence="3" id="KW-1185">Reference proteome</keyword>
<organism evidence="2 3">
    <name type="scientific">Loigolactobacillus backii</name>
    <dbReference type="NCBI Taxonomy" id="375175"/>
    <lineage>
        <taxon>Bacteria</taxon>
        <taxon>Bacillati</taxon>
        <taxon>Bacillota</taxon>
        <taxon>Bacilli</taxon>
        <taxon>Lactobacillales</taxon>
        <taxon>Lactobacillaceae</taxon>
        <taxon>Loigolactobacillus</taxon>
    </lineage>
</organism>
<evidence type="ECO:0000259" key="1">
    <source>
        <dbReference type="Pfam" id="PF02698"/>
    </source>
</evidence>
<name>A0A192H0J8_9LACO</name>